<evidence type="ECO:0000256" key="1">
    <source>
        <dbReference type="SAM" id="Phobius"/>
    </source>
</evidence>
<dbReference type="InterPro" id="IPR015683">
    <property type="entry name" value="Ionotropic_Glu_rcpt"/>
</dbReference>
<gene>
    <name evidence="2" type="ORF">AMTR_s00019p00184550</name>
</gene>
<protein>
    <submittedName>
        <fullName evidence="2">Uncharacterized protein</fullName>
    </submittedName>
</protein>
<accession>W1PJG7</accession>
<dbReference type="Proteomes" id="UP000017836">
    <property type="component" value="Unassembled WGS sequence"/>
</dbReference>
<dbReference type="AlphaFoldDB" id="W1PJG7"/>
<dbReference type="eggNOG" id="KOG1052">
    <property type="taxonomic scope" value="Eukaryota"/>
</dbReference>
<evidence type="ECO:0000313" key="3">
    <source>
        <dbReference type="Proteomes" id="UP000017836"/>
    </source>
</evidence>
<dbReference type="Gene3D" id="3.40.190.10">
    <property type="entry name" value="Periplasmic binding protein-like II"/>
    <property type="match status" value="1"/>
</dbReference>
<dbReference type="HOGENOM" id="CLU_1191287_0_0_1"/>
<keyword evidence="1" id="KW-0812">Transmembrane</keyword>
<evidence type="ECO:0000313" key="2">
    <source>
        <dbReference type="EMBL" id="ERN07230.1"/>
    </source>
</evidence>
<proteinExistence type="predicted"/>
<dbReference type="Gramene" id="ERN07230">
    <property type="protein sequence ID" value="ERN07230"/>
    <property type="gene ID" value="AMTR_s00019p00184550"/>
</dbReference>
<name>W1PJG7_AMBTC</name>
<dbReference type="SUPFAM" id="SSF53850">
    <property type="entry name" value="Periplasmic binding protein-like II"/>
    <property type="match status" value="1"/>
</dbReference>
<feature type="transmembrane region" description="Helical" evidence="1">
    <location>
        <begin position="102"/>
        <end position="126"/>
    </location>
</feature>
<reference evidence="3" key="1">
    <citation type="journal article" date="2013" name="Science">
        <title>The Amborella genome and the evolution of flowering plants.</title>
        <authorList>
            <consortium name="Amborella Genome Project"/>
        </authorList>
    </citation>
    <scope>NUCLEOTIDE SEQUENCE [LARGE SCALE GENOMIC DNA]</scope>
</reference>
<keyword evidence="1" id="KW-1133">Transmembrane helix</keyword>
<organism evidence="2 3">
    <name type="scientific">Amborella trichopoda</name>
    <dbReference type="NCBI Taxonomy" id="13333"/>
    <lineage>
        <taxon>Eukaryota</taxon>
        <taxon>Viridiplantae</taxon>
        <taxon>Streptophyta</taxon>
        <taxon>Embryophyta</taxon>
        <taxon>Tracheophyta</taxon>
        <taxon>Spermatophyta</taxon>
        <taxon>Magnoliopsida</taxon>
        <taxon>Amborellales</taxon>
        <taxon>Amborellaceae</taxon>
        <taxon>Amborella</taxon>
    </lineage>
</organism>
<keyword evidence="1" id="KW-0472">Membrane</keyword>
<sequence>MLKGSSCGGVAAIFDQVPKIEVFLSYYSDKFTMAGPTFPTGDYGFVLPKNSLLLSDFSTAILNITQGGKMEAIKKTWFGKKIVEPDSSSPDTARIRLSLSCFWGLFLIVGVASFAAVIWFCIRFWIENRNSITLDELGLWQRVKEIARLFNERNSSHIFRKRKSEKEVEFKTFCALATMGSFLSFTASRKGHYNGAITPTLGSSASEDNPSIESLSPMDYSGDNALIQCRDIP</sequence>
<dbReference type="EMBL" id="KI393807">
    <property type="protein sequence ID" value="ERN07230.1"/>
    <property type="molecule type" value="Genomic_DNA"/>
</dbReference>
<keyword evidence="3" id="KW-1185">Reference proteome</keyword>
<dbReference type="PANTHER" id="PTHR18966">
    <property type="entry name" value="IONOTROPIC GLUTAMATE RECEPTOR"/>
    <property type="match status" value="1"/>
</dbReference>